<sequence>MKVLMQARPDLLKIPAGDTIQILKTKAALEGLGVEVDINLTINPDLTAYQLVHCFNIIRVEETYAQVQNAIEQQCPVVLTPIYWNMKEYLEKTSPEKLNWWYKGMDKRKEVLKMAHVLLPNARSEMFQLKMDFKCNTPYQIVYNGVDPSFYESSPKLFIQKYGLKNFVLCVGRISPRKNQLTMIRALKGTDLKMVFIGSINDPRYYRQCLKEGGDQVLFISHLPQNRLASAYAAARVHMLASWYDTPGLVNLEAGLAGCNLVVSDRGTAREYFGDLVWYCSPDDPHSIRMAVLEAFFSPQIDDLKSYILRHFTWEETGKATFEAYLKLLNSRY</sequence>
<proteinExistence type="predicted"/>
<dbReference type="PANTHER" id="PTHR46401:SF2">
    <property type="entry name" value="GLYCOSYLTRANSFERASE WBBK-RELATED"/>
    <property type="match status" value="1"/>
</dbReference>
<dbReference type="InterPro" id="IPR001296">
    <property type="entry name" value="Glyco_trans_1"/>
</dbReference>
<gene>
    <name evidence="3" type="ORF">BBF96_14255</name>
</gene>
<reference evidence="3 4" key="1">
    <citation type="submission" date="2016-07" db="EMBL/GenBank/DDBJ databases">
        <title>Genome and transcriptome analysis of iron-reducing fermentative bacteria Anoxybacter fermentans.</title>
        <authorList>
            <person name="Zeng X."/>
            <person name="Shao Z."/>
        </authorList>
    </citation>
    <scope>NUCLEOTIDE SEQUENCE [LARGE SCALE GENOMIC DNA]</scope>
    <source>
        <strain evidence="3 4">DY22613</strain>
    </source>
</reference>
<dbReference type="GO" id="GO:0016757">
    <property type="term" value="F:glycosyltransferase activity"/>
    <property type="evidence" value="ECO:0007669"/>
    <property type="project" value="InterPro"/>
</dbReference>
<evidence type="ECO:0000256" key="1">
    <source>
        <dbReference type="ARBA" id="ARBA00022679"/>
    </source>
</evidence>
<dbReference type="RefSeq" id="WP_164731116.1">
    <property type="nucleotide sequence ID" value="NZ_CP016379.1"/>
</dbReference>
<accession>A0A3Q9HSL4</accession>
<dbReference type="EMBL" id="CP016379">
    <property type="protein sequence ID" value="AZR74447.1"/>
    <property type="molecule type" value="Genomic_DNA"/>
</dbReference>
<keyword evidence="1" id="KW-0808">Transferase</keyword>
<dbReference type="Gene3D" id="3.40.50.2000">
    <property type="entry name" value="Glycogen Phosphorylase B"/>
    <property type="match status" value="2"/>
</dbReference>
<dbReference type="KEGG" id="aft:BBF96_14255"/>
<dbReference type="AlphaFoldDB" id="A0A3Q9HSL4"/>
<dbReference type="SUPFAM" id="SSF53756">
    <property type="entry name" value="UDP-Glycosyltransferase/glycogen phosphorylase"/>
    <property type="match status" value="1"/>
</dbReference>
<name>A0A3Q9HSL4_9FIRM</name>
<organism evidence="3 4">
    <name type="scientific">Anoxybacter fermentans</name>
    <dbReference type="NCBI Taxonomy" id="1323375"/>
    <lineage>
        <taxon>Bacteria</taxon>
        <taxon>Bacillati</taxon>
        <taxon>Bacillota</taxon>
        <taxon>Clostridia</taxon>
        <taxon>Halanaerobiales</taxon>
        <taxon>Anoxybacter</taxon>
    </lineage>
</organism>
<dbReference type="Pfam" id="PF00534">
    <property type="entry name" value="Glycos_transf_1"/>
    <property type="match status" value="1"/>
</dbReference>
<evidence type="ECO:0000313" key="4">
    <source>
        <dbReference type="Proteomes" id="UP000267250"/>
    </source>
</evidence>
<dbReference type="Proteomes" id="UP000267250">
    <property type="component" value="Chromosome"/>
</dbReference>
<keyword evidence="4" id="KW-1185">Reference proteome</keyword>
<evidence type="ECO:0000313" key="3">
    <source>
        <dbReference type="EMBL" id="AZR74447.1"/>
    </source>
</evidence>
<feature type="domain" description="Glycosyl transferase family 1" evidence="2">
    <location>
        <begin position="162"/>
        <end position="294"/>
    </location>
</feature>
<protein>
    <recommendedName>
        <fullName evidence="2">Glycosyl transferase family 1 domain-containing protein</fullName>
    </recommendedName>
</protein>
<dbReference type="GO" id="GO:0009103">
    <property type="term" value="P:lipopolysaccharide biosynthetic process"/>
    <property type="evidence" value="ECO:0007669"/>
    <property type="project" value="TreeGrafter"/>
</dbReference>
<dbReference type="PANTHER" id="PTHR46401">
    <property type="entry name" value="GLYCOSYLTRANSFERASE WBBK-RELATED"/>
    <property type="match status" value="1"/>
</dbReference>
<evidence type="ECO:0000259" key="2">
    <source>
        <dbReference type="Pfam" id="PF00534"/>
    </source>
</evidence>